<dbReference type="eggNOG" id="COG3637">
    <property type="taxonomic scope" value="Bacteria"/>
</dbReference>
<proteinExistence type="predicted"/>
<dbReference type="InterPro" id="IPR025388">
    <property type="entry name" value="Alginate_export_dom"/>
</dbReference>
<evidence type="ECO:0000259" key="2">
    <source>
        <dbReference type="Pfam" id="PF13372"/>
    </source>
</evidence>
<dbReference type="AlphaFoldDB" id="F0SK99"/>
<protein>
    <recommendedName>
        <fullName evidence="2">Alginate export domain-containing protein</fullName>
    </recommendedName>
</protein>
<dbReference type="STRING" id="756272.Plabr_3259"/>
<dbReference type="HOGENOM" id="CLU_554207_0_0_0"/>
<dbReference type="PROSITE" id="PS51257">
    <property type="entry name" value="PROKAR_LIPOPROTEIN"/>
    <property type="match status" value="1"/>
</dbReference>
<keyword evidence="4" id="KW-1185">Reference proteome</keyword>
<name>F0SK99_RUBBR</name>
<reference evidence="4" key="1">
    <citation type="submission" date="2011-02" db="EMBL/GenBank/DDBJ databases">
        <title>The complete genome of Planctomyces brasiliensis DSM 5305.</title>
        <authorList>
            <person name="Lucas S."/>
            <person name="Copeland A."/>
            <person name="Lapidus A."/>
            <person name="Bruce D."/>
            <person name="Goodwin L."/>
            <person name="Pitluck S."/>
            <person name="Kyrpides N."/>
            <person name="Mavromatis K."/>
            <person name="Pagani I."/>
            <person name="Ivanova N."/>
            <person name="Ovchinnikova G."/>
            <person name="Lu M."/>
            <person name="Detter J.C."/>
            <person name="Han C."/>
            <person name="Land M."/>
            <person name="Hauser L."/>
            <person name="Markowitz V."/>
            <person name="Cheng J.-F."/>
            <person name="Hugenholtz P."/>
            <person name="Woyke T."/>
            <person name="Wu D."/>
            <person name="Tindall B."/>
            <person name="Pomrenke H.G."/>
            <person name="Brambilla E."/>
            <person name="Klenk H.-P."/>
            <person name="Eisen J.A."/>
        </authorList>
    </citation>
    <scope>NUCLEOTIDE SEQUENCE [LARGE SCALE GENOMIC DNA]</scope>
    <source>
        <strain evidence="4">ATCC 49424 / DSM 5305 / JCM 21570 / NBRC 103401 / IFAM 1448</strain>
    </source>
</reference>
<feature type="chain" id="PRO_5003260597" description="Alginate export domain-containing protein" evidence="1">
    <location>
        <begin position="30"/>
        <end position="492"/>
    </location>
</feature>
<evidence type="ECO:0000313" key="3">
    <source>
        <dbReference type="EMBL" id="ADY60856.1"/>
    </source>
</evidence>
<organism evidence="3 4">
    <name type="scientific">Rubinisphaera brasiliensis (strain ATCC 49424 / DSM 5305 / JCM 21570 / IAM 15109 / NBRC 103401 / IFAM 1448)</name>
    <name type="common">Planctomyces brasiliensis</name>
    <dbReference type="NCBI Taxonomy" id="756272"/>
    <lineage>
        <taxon>Bacteria</taxon>
        <taxon>Pseudomonadati</taxon>
        <taxon>Planctomycetota</taxon>
        <taxon>Planctomycetia</taxon>
        <taxon>Planctomycetales</taxon>
        <taxon>Planctomycetaceae</taxon>
        <taxon>Rubinisphaera</taxon>
    </lineage>
</organism>
<evidence type="ECO:0000256" key="1">
    <source>
        <dbReference type="SAM" id="SignalP"/>
    </source>
</evidence>
<dbReference type="OrthoDB" id="311329at2"/>
<gene>
    <name evidence="3" type="ordered locus">Plabr_3259</name>
</gene>
<dbReference type="EMBL" id="CP002546">
    <property type="protein sequence ID" value="ADY60856.1"/>
    <property type="molecule type" value="Genomic_DNA"/>
</dbReference>
<sequence length="492" mass="55586">MVRNRRSFSFVLTTLLACGSASVTTTTLAGSNACGNDCVYNDDSCTAYEFENDQKPFLPELQPFTLETCDWTGEVGMAIRYRYLQEDNRLRPGGPGYSGYSQWRWNPHVSLTYKDTITGYIEGIDASTFNEELPILPIDENRWDMLQYYVDVKLMELGDGEVHARYGRQTLLYGDQHVISPLGWANTYRNFEGFKAYYEGDTWKVDAFAVQPVNDAARGTFPPQQVNTFDTPDQSEWVSGVYATYGGLERGKLDLYWIWDIENEPTANRQDGNRHTFGARYYGTKAITGCGETVERTWKYDVQGATQFGEDDFVSGGNDLDVFAGFFNAQIGHTWNNVSMKPTVFALYYLGTGDQDPTDGRDSTYFSLYPLGHAYWGILDNFSGQNLVDYSIGSTIAPTEKLTLLSQWHWFDKHRSQDFIYNIAGAPLGPGPAGTQDSHIGTELDLVATYAVNKNLTLQTGYSWFWYGDAVQQTALNRGDASQFYFMANYQF</sequence>
<dbReference type="RefSeq" id="WP_013629576.1">
    <property type="nucleotide sequence ID" value="NC_015174.1"/>
</dbReference>
<dbReference type="Gene3D" id="2.40.160.100">
    <property type="match status" value="1"/>
</dbReference>
<dbReference type="InterPro" id="IPR053728">
    <property type="entry name" value="Alginate_Permeability_Chnl"/>
</dbReference>
<feature type="signal peptide" evidence="1">
    <location>
        <begin position="1"/>
        <end position="29"/>
    </location>
</feature>
<dbReference type="Pfam" id="PF13372">
    <property type="entry name" value="Alginate_exp"/>
    <property type="match status" value="1"/>
</dbReference>
<keyword evidence="1" id="KW-0732">Signal</keyword>
<dbReference type="Proteomes" id="UP000006860">
    <property type="component" value="Chromosome"/>
</dbReference>
<dbReference type="KEGG" id="pbs:Plabr_3259"/>
<feature type="domain" description="Alginate export" evidence="2">
    <location>
        <begin position="75"/>
        <end position="475"/>
    </location>
</feature>
<accession>F0SK99</accession>
<evidence type="ECO:0000313" key="4">
    <source>
        <dbReference type="Proteomes" id="UP000006860"/>
    </source>
</evidence>